<accession>A0A916YGH3</accession>
<feature type="chain" id="PRO_5038035180" evidence="7">
    <location>
        <begin position="34"/>
        <end position="501"/>
    </location>
</feature>
<sequence length="501" mass="52768">MPIPSAKKNSSRTSRFAALASAGALALALGGCAATSTAPVTPGQAAVMTAQERQLGAEAHPQLLAEFGGAYTGPQAAYVEQVGKNIAVQSGLGDARTAFTVTLLNSPVNNAFAIPGGYIYTTRELVALMDNEAELAGVLGHEVGHVAARHAQQRQQAAQQNSILGAVGAILSGVLFGNSQIGQLGQQLAMQGSQLLTLKYSRSQEIQADDLGIAYLSNAGYDPRAMATVLQSLAAQNALDAQRMGSSNQVPEWASTHPDPASRVSRALTEAQGMPGNVTNKDTFLTRIDGMMYGDDPKQGVVEGNTFIHPVYRFKFSVPSGYFMVNGTQAVSISGQSGKGQLTAGSYNGDMNTYIQNAFNGLTNGQQQITPSSIQRTTVNGIPAAYGTARVDSGNGAVDVTVFAYEFSNSQAFHFVTITQAGNAGVFNSMYSSMQRIDATQAAAVKARKIDVVTVRSGDTLSSLASRMAYDNYKMERFLVLNSLDSNSSLQVGQKVKIVTY</sequence>
<evidence type="ECO:0000256" key="2">
    <source>
        <dbReference type="ARBA" id="ARBA00022670"/>
    </source>
</evidence>
<reference evidence="9 10" key="1">
    <citation type="journal article" date="2014" name="Int. J. Syst. Evol. Microbiol.">
        <title>Complete genome sequence of Corynebacterium casei LMG S-19264T (=DSM 44701T), isolated from a smear-ripened cheese.</title>
        <authorList>
            <consortium name="US DOE Joint Genome Institute (JGI-PGF)"/>
            <person name="Walter F."/>
            <person name="Albersmeier A."/>
            <person name="Kalinowski J."/>
            <person name="Ruckert C."/>
        </authorList>
    </citation>
    <scope>NUCLEOTIDE SEQUENCE [LARGE SCALE GENOMIC DNA]</scope>
    <source>
        <strain evidence="9 10">CGMCC 1.15358</strain>
    </source>
</reference>
<evidence type="ECO:0000256" key="1">
    <source>
        <dbReference type="ARBA" id="ARBA00001947"/>
    </source>
</evidence>
<proteinExistence type="predicted"/>
<evidence type="ECO:0000256" key="7">
    <source>
        <dbReference type="SAM" id="SignalP"/>
    </source>
</evidence>
<gene>
    <name evidence="9" type="ORF">GCM10010989_17050</name>
</gene>
<dbReference type="AlphaFoldDB" id="A0A916YGH3"/>
<protein>
    <submittedName>
        <fullName evidence="9">Metalloprotease</fullName>
    </submittedName>
</protein>
<evidence type="ECO:0000259" key="8">
    <source>
        <dbReference type="PROSITE" id="PS51782"/>
    </source>
</evidence>
<keyword evidence="6 9" id="KW-0482">Metalloprotease</keyword>
<evidence type="ECO:0000256" key="6">
    <source>
        <dbReference type="ARBA" id="ARBA00023049"/>
    </source>
</evidence>
<evidence type="ECO:0000313" key="9">
    <source>
        <dbReference type="EMBL" id="GGD43527.1"/>
    </source>
</evidence>
<dbReference type="PROSITE" id="PS51257">
    <property type="entry name" value="PROKAR_LIPOPROTEIN"/>
    <property type="match status" value="1"/>
</dbReference>
<comment type="cofactor">
    <cofactor evidence="1">
        <name>Zn(2+)</name>
        <dbReference type="ChEBI" id="CHEBI:29105"/>
    </cofactor>
</comment>
<organism evidence="9 10">
    <name type="scientific">Croceicoccus pelagius</name>
    <dbReference type="NCBI Taxonomy" id="1703341"/>
    <lineage>
        <taxon>Bacteria</taxon>
        <taxon>Pseudomonadati</taxon>
        <taxon>Pseudomonadota</taxon>
        <taxon>Alphaproteobacteria</taxon>
        <taxon>Sphingomonadales</taxon>
        <taxon>Erythrobacteraceae</taxon>
        <taxon>Croceicoccus</taxon>
    </lineage>
</organism>
<dbReference type="CDD" id="cd00118">
    <property type="entry name" value="LysM"/>
    <property type="match status" value="1"/>
</dbReference>
<dbReference type="EMBL" id="BMIO01000005">
    <property type="protein sequence ID" value="GGD43527.1"/>
    <property type="molecule type" value="Genomic_DNA"/>
</dbReference>
<evidence type="ECO:0000313" key="10">
    <source>
        <dbReference type="Proteomes" id="UP000598997"/>
    </source>
</evidence>
<dbReference type="Gene3D" id="3.10.350.10">
    <property type="entry name" value="LysM domain"/>
    <property type="match status" value="1"/>
</dbReference>
<keyword evidence="4" id="KW-0378">Hydrolase</keyword>
<dbReference type="Gene3D" id="3.30.2010.10">
    <property type="entry name" value="Metalloproteases ('zincins'), catalytic domain"/>
    <property type="match status" value="1"/>
</dbReference>
<dbReference type="Proteomes" id="UP000598997">
    <property type="component" value="Unassembled WGS sequence"/>
</dbReference>
<dbReference type="GO" id="GO:0051603">
    <property type="term" value="P:proteolysis involved in protein catabolic process"/>
    <property type="evidence" value="ECO:0007669"/>
    <property type="project" value="TreeGrafter"/>
</dbReference>
<dbReference type="Pfam" id="PF01476">
    <property type="entry name" value="LysM"/>
    <property type="match status" value="1"/>
</dbReference>
<name>A0A916YGH3_9SPHN</name>
<feature type="signal peptide" evidence="7">
    <location>
        <begin position="1"/>
        <end position="33"/>
    </location>
</feature>
<dbReference type="GO" id="GO:0046872">
    <property type="term" value="F:metal ion binding"/>
    <property type="evidence" value="ECO:0007669"/>
    <property type="project" value="UniProtKB-KW"/>
</dbReference>
<dbReference type="PANTHER" id="PTHR22726">
    <property type="entry name" value="METALLOENDOPEPTIDASE OMA1"/>
    <property type="match status" value="1"/>
</dbReference>
<dbReference type="RefSeq" id="WP_066761210.1">
    <property type="nucleotide sequence ID" value="NZ_BMIO01000005.1"/>
</dbReference>
<feature type="domain" description="LysM" evidence="8">
    <location>
        <begin position="451"/>
        <end position="498"/>
    </location>
</feature>
<dbReference type="InterPro" id="IPR018392">
    <property type="entry name" value="LysM"/>
</dbReference>
<dbReference type="InterPro" id="IPR036779">
    <property type="entry name" value="LysM_dom_sf"/>
</dbReference>
<dbReference type="PROSITE" id="PS51782">
    <property type="entry name" value="LYSM"/>
    <property type="match status" value="1"/>
</dbReference>
<evidence type="ECO:0000256" key="3">
    <source>
        <dbReference type="ARBA" id="ARBA00022723"/>
    </source>
</evidence>
<dbReference type="Pfam" id="PF01435">
    <property type="entry name" value="Peptidase_M48"/>
    <property type="match status" value="1"/>
</dbReference>
<evidence type="ECO:0000256" key="4">
    <source>
        <dbReference type="ARBA" id="ARBA00022801"/>
    </source>
</evidence>
<keyword evidence="5" id="KW-0862">Zinc</keyword>
<dbReference type="InterPro" id="IPR001915">
    <property type="entry name" value="Peptidase_M48"/>
</dbReference>
<evidence type="ECO:0000256" key="5">
    <source>
        <dbReference type="ARBA" id="ARBA00022833"/>
    </source>
</evidence>
<dbReference type="GO" id="GO:0016020">
    <property type="term" value="C:membrane"/>
    <property type="evidence" value="ECO:0007669"/>
    <property type="project" value="TreeGrafter"/>
</dbReference>
<dbReference type="PANTHER" id="PTHR22726:SF1">
    <property type="entry name" value="METALLOENDOPEPTIDASE OMA1, MITOCHONDRIAL"/>
    <property type="match status" value="1"/>
</dbReference>
<keyword evidence="2" id="KW-0645">Protease</keyword>
<dbReference type="OrthoDB" id="9810445at2"/>
<dbReference type="InterPro" id="IPR051156">
    <property type="entry name" value="Mito/Outer_Membr_Metalloprot"/>
</dbReference>
<comment type="caution">
    <text evidence="9">The sequence shown here is derived from an EMBL/GenBank/DDBJ whole genome shotgun (WGS) entry which is preliminary data.</text>
</comment>
<keyword evidence="10" id="KW-1185">Reference proteome</keyword>
<dbReference type="GO" id="GO:0004222">
    <property type="term" value="F:metalloendopeptidase activity"/>
    <property type="evidence" value="ECO:0007669"/>
    <property type="project" value="InterPro"/>
</dbReference>
<keyword evidence="7" id="KW-0732">Signal</keyword>
<keyword evidence="3" id="KW-0479">Metal-binding</keyword>
<dbReference type="SUPFAM" id="SSF54106">
    <property type="entry name" value="LysM domain"/>
    <property type="match status" value="1"/>
</dbReference>